<keyword evidence="4" id="KW-1185">Reference proteome</keyword>
<dbReference type="InterPro" id="IPR052061">
    <property type="entry name" value="PTE-AB_protein"/>
</dbReference>
<evidence type="ECO:0000313" key="4">
    <source>
        <dbReference type="Proteomes" id="UP000186955"/>
    </source>
</evidence>
<name>A0A1Q5UL84_9EURO</name>
<dbReference type="Proteomes" id="UP000186955">
    <property type="component" value="Unassembled WGS sequence"/>
</dbReference>
<dbReference type="InterPro" id="IPR006683">
    <property type="entry name" value="Thioestr_dom"/>
</dbReference>
<dbReference type="PANTHER" id="PTHR47260:SF2">
    <property type="entry name" value="THIOESTERASE DOMAIN-CONTAINING PROTEIN-RELATED"/>
    <property type="match status" value="1"/>
</dbReference>
<accession>A0A1Q5UL84</accession>
<evidence type="ECO:0000259" key="2">
    <source>
        <dbReference type="Pfam" id="PF03061"/>
    </source>
</evidence>
<dbReference type="PANTHER" id="PTHR47260">
    <property type="entry name" value="UPF0644 PROTEIN PB2B4.06"/>
    <property type="match status" value="1"/>
</dbReference>
<gene>
    <name evidence="3" type="ORF">PENSUB_1313</name>
</gene>
<dbReference type="AlphaFoldDB" id="A0A1Q5UL84"/>
<dbReference type="InterPro" id="IPR029069">
    <property type="entry name" value="HotDog_dom_sf"/>
</dbReference>
<dbReference type="Gene3D" id="3.10.129.10">
    <property type="entry name" value="Hotdog Thioesterase"/>
    <property type="match status" value="1"/>
</dbReference>
<dbReference type="EMBL" id="MNBE01000157">
    <property type="protein sequence ID" value="OKP13213.1"/>
    <property type="molecule type" value="Genomic_DNA"/>
</dbReference>
<organism evidence="3 4">
    <name type="scientific">Penicillium subrubescens</name>
    <dbReference type="NCBI Taxonomy" id="1316194"/>
    <lineage>
        <taxon>Eukaryota</taxon>
        <taxon>Fungi</taxon>
        <taxon>Dikarya</taxon>
        <taxon>Ascomycota</taxon>
        <taxon>Pezizomycotina</taxon>
        <taxon>Eurotiomycetes</taxon>
        <taxon>Eurotiomycetidae</taxon>
        <taxon>Eurotiales</taxon>
        <taxon>Aspergillaceae</taxon>
        <taxon>Penicillium</taxon>
    </lineage>
</organism>
<dbReference type="CDD" id="cd03443">
    <property type="entry name" value="PaaI_thioesterase"/>
    <property type="match status" value="1"/>
</dbReference>
<comment type="caution">
    <text evidence="3">The sequence shown here is derived from an EMBL/GenBank/DDBJ whole genome shotgun (WGS) entry which is preliminary data.</text>
</comment>
<reference evidence="3 4" key="1">
    <citation type="submission" date="2016-10" db="EMBL/GenBank/DDBJ databases">
        <title>Genome sequence of the ascomycete fungus Penicillium subrubescens.</title>
        <authorList>
            <person name="De Vries R.P."/>
            <person name="Peng M."/>
            <person name="Dilokpimol A."/>
            <person name="Hilden K."/>
            <person name="Makela M.R."/>
            <person name="Grigoriev I."/>
            <person name="Riley R."/>
            <person name="Granchi Z."/>
        </authorList>
    </citation>
    <scope>NUCLEOTIDE SEQUENCE [LARGE SCALE GENOMIC DNA]</scope>
    <source>
        <strain evidence="3 4">CBS 132785</strain>
    </source>
</reference>
<feature type="region of interest" description="Disordered" evidence="1">
    <location>
        <begin position="35"/>
        <end position="60"/>
    </location>
</feature>
<proteinExistence type="predicted"/>
<feature type="domain" description="Thioesterase" evidence="2">
    <location>
        <begin position="177"/>
        <end position="242"/>
    </location>
</feature>
<evidence type="ECO:0000256" key="1">
    <source>
        <dbReference type="SAM" id="MobiDB-lite"/>
    </source>
</evidence>
<dbReference type="Pfam" id="PF03061">
    <property type="entry name" value="4HBT"/>
    <property type="match status" value="1"/>
</dbReference>
<evidence type="ECO:0000313" key="3">
    <source>
        <dbReference type="EMBL" id="OKP13213.1"/>
    </source>
</evidence>
<sequence>MASKLPSLPQATKWLLRPSTTRSLKPAFSSAVPTSCLHQQGPSRSAVVHEQALPQTQTQVESSPFFTQPQTQSLSKKAVSLDETANLDAVISQLPLVQSLRQSRKTYKESRPHLAIPPAIRQHHFVGGSLAGTGKLALAPYMWTSSRKSKTESGRTTHVSSVVSVFHIGRDLCGHPGFVHGGLLSVLFDEVFARCVSAAFPSGLGMTANLNVDFRKPALPDRFYVLRAETTKVEGRKAWVEGKMTYLPLPLAAPLDAKSLVSDVELLSEDHEGAVMVSEARALFVEPKFADVSVFLLMD</sequence>
<protein>
    <recommendedName>
        <fullName evidence="2">Thioesterase domain-containing protein</fullName>
    </recommendedName>
</protein>
<dbReference type="SUPFAM" id="SSF54637">
    <property type="entry name" value="Thioesterase/thiol ester dehydrase-isomerase"/>
    <property type="match status" value="1"/>
</dbReference>